<evidence type="ECO:0000256" key="1">
    <source>
        <dbReference type="SAM" id="Coils"/>
    </source>
</evidence>
<evidence type="ECO:0000313" key="4">
    <source>
        <dbReference type="EMBL" id="CCE72916.1"/>
    </source>
</evidence>
<dbReference type="PANTHER" id="PTHR28006:SF1">
    <property type="entry name" value="MONOPOLIN COMPLEX SUBUNIT CSM1"/>
    <property type="match status" value="1"/>
</dbReference>
<dbReference type="Proteomes" id="UP000005222">
    <property type="component" value="Chromosome A"/>
</dbReference>
<sequence>MVQTRKQAGGRTKEGSAHAPKSRHSTDKGTSEEPEMKKVNIGTNISEEDILTARSGNELIGIIHQLTNTKQDELFKAYKRESEKKLEQYKTTIKDLEKELERKQEIINKSSNTSSDAFLETPLKNKKNPTMYVSPIRKRKSAEQDSSLISQDQLSKELETIGVTLDMLELLTGLRIVNFEEDKSKLHFDVKQISTSGDDSEISVEYRLIIGKNFTSTAEINYIPSFLESLDDGSDESMNMSDDGTRSNARILTKILPDYFCDSLTFPYNTLSQFYTKMNRALNKASKNPTE</sequence>
<dbReference type="InterPro" id="IPR038608">
    <property type="entry name" value="Csm1/Pcs1_C_sf"/>
</dbReference>
<keyword evidence="6" id="KW-1185">Reference proteome</keyword>
<accession>G8YVN3</accession>
<dbReference type="Proteomes" id="UP000005222">
    <property type="component" value="Chromosome B"/>
</dbReference>
<evidence type="ECO:0000313" key="5">
    <source>
        <dbReference type="EMBL" id="CCE73477.1"/>
    </source>
</evidence>
<protein>
    <submittedName>
        <fullName evidence="4">Piso0_000519 protein</fullName>
    </submittedName>
</protein>
<evidence type="ECO:0000313" key="6">
    <source>
        <dbReference type="Proteomes" id="UP000005222"/>
    </source>
</evidence>
<dbReference type="eggNOG" id="ENOG502RZY3">
    <property type="taxonomic scope" value="Eukaryota"/>
</dbReference>
<dbReference type="GO" id="GO:0034506">
    <property type="term" value="C:chromosome, centromeric core domain"/>
    <property type="evidence" value="ECO:0007669"/>
    <property type="project" value="TreeGrafter"/>
</dbReference>
<dbReference type="InterPro" id="IPR040349">
    <property type="entry name" value="Csm1/Pcs1"/>
</dbReference>
<dbReference type="GO" id="GO:0045144">
    <property type="term" value="P:meiotic sister chromatid segregation"/>
    <property type="evidence" value="ECO:0007669"/>
    <property type="project" value="TreeGrafter"/>
</dbReference>
<dbReference type="GO" id="GO:0051315">
    <property type="term" value="P:attachment of mitotic spindle microtubules to kinetochore"/>
    <property type="evidence" value="ECO:0007669"/>
    <property type="project" value="TreeGrafter"/>
</dbReference>
<proteinExistence type="predicted"/>
<dbReference type="PANTHER" id="PTHR28006">
    <property type="entry name" value="MONOPOLIN COMPLEX SUBUNIT CSM1"/>
    <property type="match status" value="1"/>
</dbReference>
<feature type="compositionally biased region" description="Basic and acidic residues" evidence="2">
    <location>
        <begin position="24"/>
        <end position="38"/>
    </location>
</feature>
<reference evidence="6" key="2">
    <citation type="journal article" date="2012" name="G3 (Bethesda)">
        <title>Pichia sorbitophila, an interspecies yeast hybrid reveals early steps of genome resolution following polyploidization.</title>
        <authorList>
            <person name="Leh Louis V."/>
            <person name="Despons L."/>
            <person name="Friedrich A."/>
            <person name="Martin T."/>
            <person name="Durrens P."/>
            <person name="Casaregola S."/>
            <person name="Neuveglise C."/>
            <person name="Fairhead C."/>
            <person name="Marck C."/>
            <person name="Cruz J.A."/>
            <person name="Straub M.L."/>
            <person name="Kugler V."/>
            <person name="Sacerdot C."/>
            <person name="Uzunov Z."/>
            <person name="Thierry A."/>
            <person name="Weiss S."/>
            <person name="Bleykasten C."/>
            <person name="De Montigny J."/>
            <person name="Jacques N."/>
            <person name="Jung P."/>
            <person name="Lemaire M."/>
            <person name="Mallet S."/>
            <person name="Morel G."/>
            <person name="Richard G.F."/>
            <person name="Sarkar A."/>
            <person name="Savel G."/>
            <person name="Schacherer J."/>
            <person name="Seret M.L."/>
            <person name="Talla E."/>
            <person name="Samson G."/>
            <person name="Jubin C."/>
            <person name="Poulain J."/>
            <person name="Vacherie B."/>
            <person name="Barbe V."/>
            <person name="Pelletier E."/>
            <person name="Sherman D.J."/>
            <person name="Westhof E."/>
            <person name="Weissenbach J."/>
            <person name="Baret P.V."/>
            <person name="Wincker P."/>
            <person name="Gaillardin C."/>
            <person name="Dujon B."/>
            <person name="Souciet J.L."/>
        </authorList>
    </citation>
    <scope>NUCLEOTIDE SEQUENCE [LARGE SCALE GENOMIC DNA]</scope>
    <source>
        <strain evidence="6">ATCC MYA-4447 / BCRC 22081 / CBS 7064 / NBRC 10061 / NRRL Y-12695</strain>
    </source>
</reference>
<dbReference type="AlphaFoldDB" id="G8YVN3"/>
<dbReference type="GO" id="GO:1990644">
    <property type="term" value="F:microtubule site clamp"/>
    <property type="evidence" value="ECO:0007669"/>
    <property type="project" value="TreeGrafter"/>
</dbReference>
<dbReference type="GO" id="GO:0072686">
    <property type="term" value="C:mitotic spindle"/>
    <property type="evidence" value="ECO:0007669"/>
    <property type="project" value="TreeGrafter"/>
</dbReference>
<dbReference type="GO" id="GO:0033551">
    <property type="term" value="C:monopolin complex"/>
    <property type="evidence" value="ECO:0007669"/>
    <property type="project" value="InterPro"/>
</dbReference>
<reference evidence="4" key="1">
    <citation type="submission" date="2011-10" db="EMBL/GenBank/DDBJ databases">
        <authorList>
            <person name="Genoscope - CEA"/>
        </authorList>
    </citation>
    <scope>NUCLEOTIDE SEQUENCE</scope>
    <source>
        <strain evidence="4">CBS 7064</strain>
    </source>
</reference>
<keyword evidence="1" id="KW-0175">Coiled coil</keyword>
<feature type="domain" description="Monopolin complex subunit Csm1/Pcs1 C-terminal" evidence="3">
    <location>
        <begin position="163"/>
        <end position="269"/>
    </location>
</feature>
<dbReference type="HOGENOM" id="CLU_060768_0_0_1"/>
<dbReference type="OMA" id="GLWFDTS"/>
<dbReference type="CDD" id="cd23787">
    <property type="entry name" value="RWD_CSM1"/>
    <property type="match status" value="1"/>
</dbReference>
<organism evidence="4 6">
    <name type="scientific">Pichia sorbitophila (strain ATCC MYA-4447 / BCRC 22081 / CBS 7064 / NBRC 10061 / NRRL Y-12695)</name>
    <name type="common">Hybrid yeast</name>
    <dbReference type="NCBI Taxonomy" id="559304"/>
    <lineage>
        <taxon>Eukaryota</taxon>
        <taxon>Fungi</taxon>
        <taxon>Dikarya</taxon>
        <taxon>Ascomycota</taxon>
        <taxon>Saccharomycotina</taxon>
        <taxon>Pichiomycetes</taxon>
        <taxon>Debaryomycetaceae</taxon>
        <taxon>Millerozyma</taxon>
    </lineage>
</organism>
<dbReference type="OrthoDB" id="2431049at2759"/>
<evidence type="ECO:0000259" key="3">
    <source>
        <dbReference type="Pfam" id="PF12539"/>
    </source>
</evidence>
<dbReference type="GO" id="GO:0005730">
    <property type="term" value="C:nucleolus"/>
    <property type="evidence" value="ECO:0007669"/>
    <property type="project" value="TreeGrafter"/>
</dbReference>
<dbReference type="InterPro" id="IPR020981">
    <property type="entry name" value="Csm1/Pcs1_C"/>
</dbReference>
<dbReference type="Pfam" id="PF12539">
    <property type="entry name" value="Csm1"/>
    <property type="match status" value="1"/>
</dbReference>
<dbReference type="EMBL" id="FO082059">
    <property type="protein sequence ID" value="CCE72916.1"/>
    <property type="molecule type" value="Genomic_DNA"/>
</dbReference>
<feature type="coiled-coil region" evidence="1">
    <location>
        <begin position="79"/>
        <end position="113"/>
    </location>
</feature>
<dbReference type="InParanoid" id="G8YVN3"/>
<dbReference type="Gene3D" id="3.90.1150.80">
    <property type="match status" value="1"/>
</dbReference>
<dbReference type="EMBL" id="FO082058">
    <property type="protein sequence ID" value="CCE73477.1"/>
    <property type="molecule type" value="Genomic_DNA"/>
</dbReference>
<feature type="region of interest" description="Disordered" evidence="2">
    <location>
        <begin position="1"/>
        <end position="41"/>
    </location>
</feature>
<evidence type="ECO:0000256" key="2">
    <source>
        <dbReference type="SAM" id="MobiDB-lite"/>
    </source>
</evidence>
<dbReference type="STRING" id="559304.G8YVN3"/>
<name>G8YVN3_PICSO</name>
<gene>
    <name evidence="4" type="primary">Piso0_000519</name>
    <name evidence="4" type="ORF">GNLVRS01_PISO0A11132g</name>
    <name evidence="5" type="ORF">GNLVRS01_PISO0B11199g</name>
</gene>